<keyword evidence="2" id="KW-0004">4Fe-4S</keyword>
<proteinExistence type="inferred from homology"/>
<evidence type="ECO:0000256" key="6">
    <source>
        <dbReference type="ARBA" id="ARBA00023014"/>
    </source>
</evidence>
<dbReference type="SFLD" id="SFLDS00029">
    <property type="entry name" value="Radical_SAM"/>
    <property type="match status" value="1"/>
</dbReference>
<evidence type="ECO:0000256" key="3">
    <source>
        <dbReference type="ARBA" id="ARBA00022691"/>
    </source>
</evidence>
<dbReference type="InterPro" id="IPR007197">
    <property type="entry name" value="rSAM"/>
</dbReference>
<dbReference type="EC" id="1.97.1.-" evidence="7"/>
<dbReference type="SUPFAM" id="SSF102114">
    <property type="entry name" value="Radical SAM enzymes"/>
    <property type="match status" value="1"/>
</dbReference>
<dbReference type="SFLD" id="SFLDG01066">
    <property type="entry name" value="organic_radical-activating_enz"/>
    <property type="match status" value="1"/>
</dbReference>
<evidence type="ECO:0000313" key="9">
    <source>
        <dbReference type="Proteomes" id="UP000295418"/>
    </source>
</evidence>
<protein>
    <recommendedName>
        <fullName evidence="7">Anaerobic ribonucleoside-triphosphate reductase-activating protein</fullName>
        <ecNumber evidence="7">1.97.1.-</ecNumber>
    </recommendedName>
</protein>
<dbReference type="GO" id="GO:0046872">
    <property type="term" value="F:metal ion binding"/>
    <property type="evidence" value="ECO:0007669"/>
    <property type="project" value="UniProtKB-KW"/>
</dbReference>
<dbReference type="Pfam" id="PF13353">
    <property type="entry name" value="Fer4_12"/>
    <property type="match status" value="1"/>
</dbReference>
<keyword evidence="7" id="KW-0560">Oxidoreductase</keyword>
<dbReference type="SFLD" id="SFLDF00299">
    <property type="entry name" value="anaerobic_ribonucleoside-triph"/>
    <property type="match status" value="1"/>
</dbReference>
<dbReference type="InterPro" id="IPR012837">
    <property type="entry name" value="NrdG"/>
</dbReference>
<sequence length="165" mass="18652">MNICGFYPESINEGSGIRAVVFISGCRHYCPGCFSPKTWNFECGKPFDEAEQQRIISDIQSNPLIDGLTICGGDPFFSAPELIPFVQHFRAACPDLTVWAYSGYMFDEIMQDKAMKPLLMLCDVLIDGRFILEQKDLTLPFRGSRNQRIIDVKRSVSEGKVIELK</sequence>
<dbReference type="RefSeq" id="WP_132416751.1">
    <property type="nucleotide sequence ID" value="NZ_SKFG01000002.1"/>
</dbReference>
<comment type="cofactor">
    <cofactor evidence="1">
        <name>[4Fe-4S] cluster</name>
        <dbReference type="ChEBI" id="CHEBI:49883"/>
    </cofactor>
</comment>
<comment type="similarity">
    <text evidence="7">Belongs to the organic radical-activating enzymes family.</text>
</comment>
<dbReference type="AlphaFoldDB" id="A0A4R4ENU1"/>
<evidence type="ECO:0000256" key="5">
    <source>
        <dbReference type="ARBA" id="ARBA00023004"/>
    </source>
</evidence>
<reference evidence="8 9" key="1">
    <citation type="submission" date="2019-03" db="EMBL/GenBank/DDBJ databases">
        <authorList>
            <person name="Kim M.K.M."/>
        </authorList>
    </citation>
    <scope>NUCLEOTIDE SEQUENCE [LARGE SCALE GENOMIC DNA]</scope>
    <source>
        <strain evidence="8 9">18JY21-1</strain>
    </source>
</reference>
<dbReference type="OrthoDB" id="9782387at2"/>
<evidence type="ECO:0000256" key="2">
    <source>
        <dbReference type="ARBA" id="ARBA00022485"/>
    </source>
</evidence>
<dbReference type="CDD" id="cd01335">
    <property type="entry name" value="Radical_SAM"/>
    <property type="match status" value="1"/>
</dbReference>
<comment type="function">
    <text evidence="7">Activation of anaerobic ribonucleoside-triphosphate reductase under anaerobic conditions by generation of an organic free radical, using S-adenosylmethionine and reduced flavodoxin as cosubstrates to produce 5'-deoxy-adenosine.</text>
</comment>
<organism evidence="8 9">
    <name type="scientific">Paenibacillus albiflavus</name>
    <dbReference type="NCBI Taxonomy" id="2545760"/>
    <lineage>
        <taxon>Bacteria</taxon>
        <taxon>Bacillati</taxon>
        <taxon>Bacillota</taxon>
        <taxon>Bacilli</taxon>
        <taxon>Bacillales</taxon>
        <taxon>Paenibacillaceae</taxon>
        <taxon>Paenibacillus</taxon>
    </lineage>
</organism>
<dbReference type="GO" id="GO:0043365">
    <property type="term" value="F:[formate-C-acetyltransferase]-activating enzyme activity"/>
    <property type="evidence" value="ECO:0007669"/>
    <property type="project" value="InterPro"/>
</dbReference>
<evidence type="ECO:0000313" key="8">
    <source>
        <dbReference type="EMBL" id="TCZ80105.1"/>
    </source>
</evidence>
<keyword evidence="6" id="KW-0411">Iron-sulfur</keyword>
<keyword evidence="5" id="KW-0408">Iron</keyword>
<evidence type="ECO:0000256" key="7">
    <source>
        <dbReference type="PIRNR" id="PIRNR000368"/>
    </source>
</evidence>
<evidence type="ECO:0000256" key="4">
    <source>
        <dbReference type="ARBA" id="ARBA00022723"/>
    </source>
</evidence>
<dbReference type="InterPro" id="IPR058240">
    <property type="entry name" value="rSAM_sf"/>
</dbReference>
<keyword evidence="4" id="KW-0479">Metal-binding</keyword>
<keyword evidence="3" id="KW-0949">S-adenosyl-L-methionine</keyword>
<dbReference type="Gene3D" id="3.20.20.70">
    <property type="entry name" value="Aldolase class I"/>
    <property type="match status" value="1"/>
</dbReference>
<accession>A0A4R4ENU1</accession>
<name>A0A4R4ENU1_9BACL</name>
<dbReference type="InterPro" id="IPR013785">
    <property type="entry name" value="Aldolase_TIM"/>
</dbReference>
<dbReference type="SFLD" id="SFLDG01063">
    <property type="entry name" value="activating_enzymes__group_1"/>
    <property type="match status" value="1"/>
</dbReference>
<dbReference type="PANTHER" id="PTHR30352:SF2">
    <property type="entry name" value="ANAEROBIC RIBONUCLEOSIDE-TRIPHOSPHATE REDUCTASE-ACTIVATING PROTEIN"/>
    <property type="match status" value="1"/>
</dbReference>
<dbReference type="GO" id="GO:0004748">
    <property type="term" value="F:ribonucleoside-diphosphate reductase activity, thioredoxin disulfide as acceptor"/>
    <property type="evidence" value="ECO:0007669"/>
    <property type="project" value="TreeGrafter"/>
</dbReference>
<dbReference type="PANTHER" id="PTHR30352">
    <property type="entry name" value="PYRUVATE FORMATE-LYASE-ACTIVATING ENZYME"/>
    <property type="match status" value="1"/>
</dbReference>
<keyword evidence="9" id="KW-1185">Reference proteome</keyword>
<dbReference type="InterPro" id="IPR034457">
    <property type="entry name" value="Organic_radical-activating"/>
</dbReference>
<dbReference type="NCBIfam" id="TIGR02491">
    <property type="entry name" value="NrdG"/>
    <property type="match status" value="1"/>
</dbReference>
<gene>
    <name evidence="8" type="primary">nrdG</name>
    <name evidence="8" type="ORF">E0485_04420</name>
</gene>
<evidence type="ECO:0000256" key="1">
    <source>
        <dbReference type="ARBA" id="ARBA00001966"/>
    </source>
</evidence>
<dbReference type="GO" id="GO:0051539">
    <property type="term" value="F:4 iron, 4 sulfur cluster binding"/>
    <property type="evidence" value="ECO:0007669"/>
    <property type="project" value="UniProtKB-KW"/>
</dbReference>
<dbReference type="PIRSF" id="PIRSF000368">
    <property type="entry name" value="NrdG"/>
    <property type="match status" value="1"/>
</dbReference>
<dbReference type="Proteomes" id="UP000295418">
    <property type="component" value="Unassembled WGS sequence"/>
</dbReference>
<dbReference type="EMBL" id="SKFG01000002">
    <property type="protein sequence ID" value="TCZ80105.1"/>
    <property type="molecule type" value="Genomic_DNA"/>
</dbReference>
<comment type="caution">
    <text evidence="8">The sequence shown here is derived from an EMBL/GenBank/DDBJ whole genome shotgun (WGS) entry which is preliminary data.</text>
</comment>